<dbReference type="EMBL" id="FXBJ01000002">
    <property type="protein sequence ID" value="SMH26484.1"/>
    <property type="molecule type" value="Genomic_DNA"/>
</dbReference>
<name>A0A1X7MPE0_9LACT</name>
<proteinExistence type="predicted"/>
<organism evidence="1 2">
    <name type="scientific">Carnobacterium iners</name>
    <dbReference type="NCBI Taxonomy" id="1073423"/>
    <lineage>
        <taxon>Bacteria</taxon>
        <taxon>Bacillati</taxon>
        <taxon>Bacillota</taxon>
        <taxon>Bacilli</taxon>
        <taxon>Lactobacillales</taxon>
        <taxon>Carnobacteriaceae</taxon>
        <taxon>Carnobacterium</taxon>
    </lineage>
</organism>
<gene>
    <name evidence="1" type="ORF">SAMN04488700_0150</name>
</gene>
<protein>
    <recommendedName>
        <fullName evidence="3">Sel1 repeat-containing protein</fullName>
    </recommendedName>
</protein>
<evidence type="ECO:0000313" key="2">
    <source>
        <dbReference type="Proteomes" id="UP000193435"/>
    </source>
</evidence>
<keyword evidence="2" id="KW-1185">Reference proteome</keyword>
<dbReference type="Proteomes" id="UP000193435">
    <property type="component" value="Unassembled WGS sequence"/>
</dbReference>
<dbReference type="SUPFAM" id="SSF81901">
    <property type="entry name" value="HCP-like"/>
    <property type="match status" value="1"/>
</dbReference>
<dbReference type="STRING" id="1073423.SAMN04488700_0150"/>
<sequence length="92" mass="11028">MIYHKHLKESKVVINWYIKTKGLRDEQAMYFVAEIDDERLNNINGAIEWYRKSAELSKSDVVLRCVLIYDENKREDINNIKWFEKAYKLGSV</sequence>
<dbReference type="Gene3D" id="1.25.40.10">
    <property type="entry name" value="Tetratricopeptide repeat domain"/>
    <property type="match status" value="1"/>
</dbReference>
<dbReference type="AlphaFoldDB" id="A0A1X7MPE0"/>
<evidence type="ECO:0008006" key="3">
    <source>
        <dbReference type="Google" id="ProtNLM"/>
    </source>
</evidence>
<accession>A0A1X7MPE0</accession>
<dbReference type="InterPro" id="IPR011990">
    <property type="entry name" value="TPR-like_helical_dom_sf"/>
</dbReference>
<reference evidence="1 2" key="1">
    <citation type="submission" date="2017-04" db="EMBL/GenBank/DDBJ databases">
        <authorList>
            <person name="Afonso C.L."/>
            <person name="Miller P.J."/>
            <person name="Scott M.A."/>
            <person name="Spackman E."/>
            <person name="Goraichik I."/>
            <person name="Dimitrov K.M."/>
            <person name="Suarez D.L."/>
            <person name="Swayne D.E."/>
        </authorList>
    </citation>
    <scope>NUCLEOTIDE SEQUENCE [LARGE SCALE GENOMIC DNA]</scope>
    <source>
        <strain evidence="1 2">LMG26642</strain>
    </source>
</reference>
<evidence type="ECO:0000313" key="1">
    <source>
        <dbReference type="EMBL" id="SMH26484.1"/>
    </source>
</evidence>